<organism evidence="1 2">
    <name type="scientific">Paenibacillus provencensis</name>
    <dbReference type="NCBI Taxonomy" id="441151"/>
    <lineage>
        <taxon>Bacteria</taxon>
        <taxon>Bacillati</taxon>
        <taxon>Bacillota</taxon>
        <taxon>Bacilli</taxon>
        <taxon>Bacillales</taxon>
        <taxon>Paenibacillaceae</taxon>
        <taxon>Paenibacillus</taxon>
    </lineage>
</organism>
<protein>
    <submittedName>
        <fullName evidence="1">Uncharacterized protein</fullName>
    </submittedName>
</protein>
<accession>A0ABW3PUV6</accession>
<sequence>MHYYAERNNLLDKDFSLSLVDLSKYFYQTYSYFEEKGFFRAAFYGVTKEESYRDSYQVLAPTMSPSPEIYFMNHLNSTDVLPIADNYIYYKEEELFTIIEILYNHIGYYNYKKDQLITEEPKNEFATYINNLLKRYNNGYYLDEKYGFIMVQPNEALKEMMHSEIPVTLGENVLEQLRTATRMYYRFDANLEQKKKAINILADILEPVRSKLKDLLNDEFQVHKNDHDKLIFEVVNNFQIRHENEKQFKEYSKPIWYDWMMQYYSSIILTYHRLIQQSQQ</sequence>
<keyword evidence="2" id="KW-1185">Reference proteome</keyword>
<dbReference type="EMBL" id="JBHTKX010000007">
    <property type="protein sequence ID" value="MFD1131124.1"/>
    <property type="molecule type" value="Genomic_DNA"/>
</dbReference>
<reference evidence="2" key="1">
    <citation type="journal article" date="2019" name="Int. J. Syst. Evol. Microbiol.">
        <title>The Global Catalogue of Microorganisms (GCM) 10K type strain sequencing project: providing services to taxonomists for standard genome sequencing and annotation.</title>
        <authorList>
            <consortium name="The Broad Institute Genomics Platform"/>
            <consortium name="The Broad Institute Genome Sequencing Center for Infectious Disease"/>
            <person name="Wu L."/>
            <person name="Ma J."/>
        </authorList>
    </citation>
    <scope>NUCLEOTIDE SEQUENCE [LARGE SCALE GENOMIC DNA]</scope>
    <source>
        <strain evidence="2">CCUG 53519</strain>
    </source>
</reference>
<evidence type="ECO:0000313" key="2">
    <source>
        <dbReference type="Proteomes" id="UP001597169"/>
    </source>
</evidence>
<proteinExistence type="predicted"/>
<gene>
    <name evidence="1" type="ORF">ACFQ3J_23665</name>
</gene>
<dbReference type="RefSeq" id="WP_251584267.1">
    <property type="nucleotide sequence ID" value="NZ_JBHTKX010000007.1"/>
</dbReference>
<name>A0ABW3PUV6_9BACL</name>
<evidence type="ECO:0000313" key="1">
    <source>
        <dbReference type="EMBL" id="MFD1131124.1"/>
    </source>
</evidence>
<comment type="caution">
    <text evidence="1">The sequence shown here is derived from an EMBL/GenBank/DDBJ whole genome shotgun (WGS) entry which is preliminary data.</text>
</comment>
<dbReference type="Proteomes" id="UP001597169">
    <property type="component" value="Unassembled WGS sequence"/>
</dbReference>